<name>A0A3P7LH81_STRVU</name>
<dbReference type="EMBL" id="UYYB01102557">
    <property type="protein sequence ID" value="VDM78652.1"/>
    <property type="molecule type" value="Genomic_DNA"/>
</dbReference>
<organism evidence="1 2">
    <name type="scientific">Strongylus vulgaris</name>
    <name type="common">Blood worm</name>
    <dbReference type="NCBI Taxonomy" id="40348"/>
    <lineage>
        <taxon>Eukaryota</taxon>
        <taxon>Metazoa</taxon>
        <taxon>Ecdysozoa</taxon>
        <taxon>Nematoda</taxon>
        <taxon>Chromadorea</taxon>
        <taxon>Rhabditida</taxon>
        <taxon>Rhabditina</taxon>
        <taxon>Rhabditomorpha</taxon>
        <taxon>Strongyloidea</taxon>
        <taxon>Strongylidae</taxon>
        <taxon>Strongylus</taxon>
    </lineage>
</organism>
<keyword evidence="2" id="KW-1185">Reference proteome</keyword>
<evidence type="ECO:0000313" key="1">
    <source>
        <dbReference type="EMBL" id="VDM78652.1"/>
    </source>
</evidence>
<evidence type="ECO:0000313" key="2">
    <source>
        <dbReference type="Proteomes" id="UP000270094"/>
    </source>
</evidence>
<gene>
    <name evidence="1" type="ORF">SVUK_LOCUS13650</name>
</gene>
<sequence length="139" mass="14832">MNAVNVGLIVFTLLYCVDRKIRRILGLYLLLLTTHALAKCAVTPSSSRIRSITGDSVASTLALKSNFERPVFVSVGFEDEHGSAEVLLLPEEVGPADVPVGPNPGEVPVQKCSTSRSLPFCSSALLLPLVGTQSNLLQK</sequence>
<protein>
    <submittedName>
        <fullName evidence="1">Uncharacterized protein</fullName>
    </submittedName>
</protein>
<accession>A0A3P7LH81</accession>
<dbReference type="Proteomes" id="UP000270094">
    <property type="component" value="Unassembled WGS sequence"/>
</dbReference>
<reference evidence="1 2" key="1">
    <citation type="submission" date="2018-11" db="EMBL/GenBank/DDBJ databases">
        <authorList>
            <consortium name="Pathogen Informatics"/>
        </authorList>
    </citation>
    <scope>NUCLEOTIDE SEQUENCE [LARGE SCALE GENOMIC DNA]</scope>
</reference>
<dbReference type="AlphaFoldDB" id="A0A3P7LH81"/>
<proteinExistence type="predicted"/>